<gene>
    <name evidence="2" type="ORF">CHI95_05675</name>
</gene>
<name>A0A264VWM0_PRORE</name>
<evidence type="ECO:0008006" key="4">
    <source>
        <dbReference type="Google" id="ProtNLM"/>
    </source>
</evidence>
<evidence type="ECO:0000313" key="2">
    <source>
        <dbReference type="EMBL" id="OZS75766.1"/>
    </source>
</evidence>
<accession>A0A264VWM0</accession>
<feature type="chain" id="PRO_5012831193" description="Lipoprotein" evidence="1">
    <location>
        <begin position="19"/>
        <end position="143"/>
    </location>
</feature>
<proteinExistence type="predicted"/>
<dbReference type="Proteomes" id="UP000216001">
    <property type="component" value="Unassembled WGS sequence"/>
</dbReference>
<sequence length="143" mass="16595">MKKLIVTAVLASSFLLFGCGDPNQEIIDKVTKRIESREDMFPYKLEFKDLTFIPDDPKNSDNGTLCGEIKLSQKSSIKPDKQPHIFFSDMSKEINQAIGNNEYFKFEYVVKSDLANPKETKPIMLIYPYDQQELEFWRLGCNR</sequence>
<evidence type="ECO:0000313" key="3">
    <source>
        <dbReference type="Proteomes" id="UP000216001"/>
    </source>
</evidence>
<keyword evidence="1" id="KW-0732">Signal</keyword>
<evidence type="ECO:0000256" key="1">
    <source>
        <dbReference type="SAM" id="SignalP"/>
    </source>
</evidence>
<organism evidence="2 3">
    <name type="scientific">Providencia rettgeri</name>
    <dbReference type="NCBI Taxonomy" id="587"/>
    <lineage>
        <taxon>Bacteria</taxon>
        <taxon>Pseudomonadati</taxon>
        <taxon>Pseudomonadota</taxon>
        <taxon>Gammaproteobacteria</taxon>
        <taxon>Enterobacterales</taxon>
        <taxon>Morganellaceae</taxon>
        <taxon>Providencia</taxon>
    </lineage>
</organism>
<comment type="caution">
    <text evidence="2">The sequence shown here is derived from an EMBL/GenBank/DDBJ whole genome shotgun (WGS) entry which is preliminary data.</text>
</comment>
<dbReference type="PROSITE" id="PS51257">
    <property type="entry name" value="PROKAR_LIPOPROTEIN"/>
    <property type="match status" value="1"/>
</dbReference>
<dbReference type="AlphaFoldDB" id="A0A264VWM0"/>
<feature type="signal peptide" evidence="1">
    <location>
        <begin position="1"/>
        <end position="18"/>
    </location>
</feature>
<protein>
    <recommendedName>
        <fullName evidence="4">Lipoprotein</fullName>
    </recommendedName>
</protein>
<reference evidence="2 3" key="1">
    <citation type="submission" date="2017-07" db="EMBL/GenBank/DDBJ databases">
        <title>blaIMP-27 on transferable plasmids in Proteus mirabilis and Providencia rettgeri.</title>
        <authorList>
            <person name="Potter R."/>
        </authorList>
    </citation>
    <scope>NUCLEOTIDE SEQUENCE [LARGE SCALE GENOMIC DNA]</scope>
    <source>
        <strain evidence="2 3">PR1</strain>
    </source>
</reference>
<dbReference type="EMBL" id="NOWC01000004">
    <property type="protein sequence ID" value="OZS75766.1"/>
    <property type="molecule type" value="Genomic_DNA"/>
</dbReference>
<dbReference type="RefSeq" id="WP_094961029.1">
    <property type="nucleotide sequence ID" value="NZ_NOWC01000004.1"/>
</dbReference>